<dbReference type="SUPFAM" id="SSF81345">
    <property type="entry name" value="ABC transporter involved in vitamin B12 uptake, BtuC"/>
    <property type="match status" value="1"/>
</dbReference>
<evidence type="ECO:0000256" key="5">
    <source>
        <dbReference type="ARBA" id="ARBA00022692"/>
    </source>
</evidence>
<dbReference type="Proteomes" id="UP000239539">
    <property type="component" value="Unassembled WGS sequence"/>
</dbReference>
<comment type="subcellular location">
    <subcellularLocation>
        <location evidence="1">Cell membrane</location>
        <topology evidence="1">Multi-pass membrane protein</topology>
    </subcellularLocation>
</comment>
<keyword evidence="5 8" id="KW-0812">Transmembrane</keyword>
<accession>A0ABX5CMY4</accession>
<dbReference type="PANTHER" id="PTHR30472">
    <property type="entry name" value="FERRIC ENTEROBACTIN TRANSPORT SYSTEM PERMEASE PROTEIN"/>
    <property type="match status" value="1"/>
</dbReference>
<proteinExistence type="inferred from homology"/>
<evidence type="ECO:0000256" key="2">
    <source>
        <dbReference type="ARBA" id="ARBA00007935"/>
    </source>
</evidence>
<dbReference type="EMBL" id="PVNO01000027">
    <property type="protein sequence ID" value="PRO68232.1"/>
    <property type="molecule type" value="Genomic_DNA"/>
</dbReference>
<evidence type="ECO:0000313" key="9">
    <source>
        <dbReference type="EMBL" id="PRO68232.1"/>
    </source>
</evidence>
<dbReference type="PANTHER" id="PTHR30472:SF25">
    <property type="entry name" value="ABC TRANSPORTER PERMEASE PROTEIN MJ0876-RELATED"/>
    <property type="match status" value="1"/>
</dbReference>
<feature type="transmembrane region" description="Helical" evidence="8">
    <location>
        <begin position="82"/>
        <end position="102"/>
    </location>
</feature>
<comment type="caution">
    <text evidence="9">The sequence shown here is derived from an EMBL/GenBank/DDBJ whole genome shotgun (WGS) entry which is preliminary data.</text>
</comment>
<evidence type="ECO:0000256" key="8">
    <source>
        <dbReference type="SAM" id="Phobius"/>
    </source>
</evidence>
<evidence type="ECO:0000256" key="7">
    <source>
        <dbReference type="ARBA" id="ARBA00023136"/>
    </source>
</evidence>
<keyword evidence="4" id="KW-1003">Cell membrane</keyword>
<keyword evidence="3" id="KW-0813">Transport</keyword>
<feature type="transmembrane region" description="Helical" evidence="8">
    <location>
        <begin position="48"/>
        <end position="70"/>
    </location>
</feature>
<feature type="transmembrane region" description="Helical" evidence="8">
    <location>
        <begin position="7"/>
        <end position="28"/>
    </location>
</feature>
<feature type="transmembrane region" description="Helical" evidence="8">
    <location>
        <begin position="297"/>
        <end position="319"/>
    </location>
</feature>
<dbReference type="InterPro" id="IPR037294">
    <property type="entry name" value="ABC_BtuC-like"/>
</dbReference>
<feature type="transmembrane region" description="Helical" evidence="8">
    <location>
        <begin position="233"/>
        <end position="266"/>
    </location>
</feature>
<reference evidence="10" key="1">
    <citation type="journal article" date="2020" name="Int. J. Syst. Evol. Microbiol.">
        <title>Alteromonas alba sp. nov., a marine bacterium isolated from the seawater of the West Pacific Ocean.</title>
        <authorList>
            <person name="Sun C."/>
            <person name="Wu Y.-H."/>
            <person name="Xamxidin M."/>
            <person name="Cheng H."/>
            <person name="Xu X.-W."/>
        </authorList>
    </citation>
    <scope>NUCLEOTIDE SEQUENCE [LARGE SCALE GENOMIC DNA]</scope>
    <source>
        <strain evidence="10">9a2</strain>
    </source>
</reference>
<protein>
    <submittedName>
        <fullName evidence="9">Heme ABC transporter permease</fullName>
    </submittedName>
</protein>
<dbReference type="CDD" id="cd06550">
    <property type="entry name" value="TM_ABC_iron-siderophores_like"/>
    <property type="match status" value="1"/>
</dbReference>
<evidence type="ECO:0000313" key="10">
    <source>
        <dbReference type="Proteomes" id="UP000239539"/>
    </source>
</evidence>
<organism evidence="9 10">
    <name type="scientific">Alteromonas gracilis</name>
    <dbReference type="NCBI Taxonomy" id="1479524"/>
    <lineage>
        <taxon>Bacteria</taxon>
        <taxon>Pseudomonadati</taxon>
        <taxon>Pseudomonadota</taxon>
        <taxon>Gammaproteobacteria</taxon>
        <taxon>Alteromonadales</taxon>
        <taxon>Alteromonadaceae</taxon>
        <taxon>Alteromonas/Salinimonas group</taxon>
        <taxon>Alteromonas</taxon>
    </lineage>
</organism>
<feature type="transmembrane region" description="Helical" evidence="8">
    <location>
        <begin position="108"/>
        <end position="129"/>
    </location>
</feature>
<sequence>MTLIRRNVVNVVIIFVSLALLLGVAGIIGSTWCSEAPLDLKQHITVQLQLPLILTACLVGAALSVSGATLQVVLRNPLADPGIIGITSGASLVAALLLLLTPRWASAYLHYLLPLGCFVGALLSTFIIYRIARKLLGSSTAVILAGVAISTLSGAVIAWLYMFSDANALRNLTFWLMGSLYQTNWLILSVGGPLIAAAVALQLHFAADLNKLYAGELAAKSSGVDVEKLTERALIVCAVAVGTAVSMAGSIAFVGLLVPHILRLLIGHNNRYLLPLSAISGASLLTLVALSSELTRAITLPVSMVTATLGGPLLIWALAKGQIKG</sequence>
<evidence type="ECO:0000256" key="4">
    <source>
        <dbReference type="ARBA" id="ARBA00022475"/>
    </source>
</evidence>
<dbReference type="InterPro" id="IPR000522">
    <property type="entry name" value="ABC_transptr_permease_BtuC"/>
</dbReference>
<dbReference type="Gene3D" id="1.10.3470.10">
    <property type="entry name" value="ABC transporter involved in vitamin B12 uptake, BtuC"/>
    <property type="match status" value="1"/>
</dbReference>
<feature type="transmembrane region" description="Helical" evidence="8">
    <location>
        <begin position="141"/>
        <end position="163"/>
    </location>
</feature>
<keyword evidence="10" id="KW-1185">Reference proteome</keyword>
<feature type="transmembrane region" description="Helical" evidence="8">
    <location>
        <begin position="183"/>
        <end position="203"/>
    </location>
</feature>
<dbReference type="Pfam" id="PF01032">
    <property type="entry name" value="FecCD"/>
    <property type="match status" value="1"/>
</dbReference>
<evidence type="ECO:0000256" key="3">
    <source>
        <dbReference type="ARBA" id="ARBA00022448"/>
    </source>
</evidence>
<name>A0ABX5CMY4_9ALTE</name>
<gene>
    <name evidence="9" type="ORF">C6Y39_14440</name>
</gene>
<keyword evidence="7 8" id="KW-0472">Membrane</keyword>
<evidence type="ECO:0000256" key="6">
    <source>
        <dbReference type="ARBA" id="ARBA00022989"/>
    </source>
</evidence>
<feature type="transmembrane region" description="Helical" evidence="8">
    <location>
        <begin position="272"/>
        <end position="290"/>
    </location>
</feature>
<keyword evidence="6 8" id="KW-1133">Transmembrane helix</keyword>
<comment type="similarity">
    <text evidence="2">Belongs to the binding-protein-dependent transport system permease family. FecCD subfamily.</text>
</comment>
<evidence type="ECO:0000256" key="1">
    <source>
        <dbReference type="ARBA" id="ARBA00004651"/>
    </source>
</evidence>